<sequence length="129" mass="15154">MMSKQFVNGRNQFTMLTKDELVPQNHLVRKIDAAIDFSLIYPIVELTYSTLGCPRNDLIILIKSVFIQYLFGIRSMRQAIKEVETNMAYRWFLGLGSMDHIPYFSTFGKNYVRRFAQTTIFEESFSYIL</sequence>
<dbReference type="EMBL" id="JAFREL020000001">
    <property type="protein sequence ID" value="MEO1769215.1"/>
    <property type="molecule type" value="Genomic_DNA"/>
</dbReference>
<accession>A0ABV0EKP6</accession>
<gene>
    <name evidence="2" type="ORF">JZO67_001166</name>
</gene>
<reference evidence="2 3" key="2">
    <citation type="submission" date="2024-02" db="EMBL/GenBank/DDBJ databases">
        <title>The Genome Sequence of Enterococcus sp. DIV0159.</title>
        <authorList>
            <person name="Earl A."/>
            <person name="Manson A."/>
            <person name="Gilmore M."/>
            <person name="Sanders J."/>
            <person name="Shea T."/>
            <person name="Howe W."/>
            <person name="Livny J."/>
            <person name="Cuomo C."/>
            <person name="Neafsey D."/>
            <person name="Birren B."/>
        </authorList>
    </citation>
    <scope>NUCLEOTIDE SEQUENCE [LARGE SCALE GENOMIC DNA]</scope>
    <source>
        <strain evidence="2 3">665A</strain>
    </source>
</reference>
<proteinExistence type="predicted"/>
<dbReference type="InterPro" id="IPR008490">
    <property type="entry name" value="Transposase_InsH_N"/>
</dbReference>
<dbReference type="Proteomes" id="UP000664357">
    <property type="component" value="Unassembled WGS sequence"/>
</dbReference>
<keyword evidence="3" id="KW-1185">Reference proteome</keyword>
<reference evidence="2 3" key="1">
    <citation type="submission" date="2021-03" db="EMBL/GenBank/DDBJ databases">
        <authorList>
            <person name="Gilmore M.S."/>
            <person name="Schwartzman J."/>
            <person name="Van Tyne D."/>
            <person name="Martin M."/>
            <person name="Earl A.M."/>
            <person name="Manson A.L."/>
            <person name="Straub T."/>
            <person name="Salamzade R."/>
            <person name="Saavedra J."/>
            <person name="Lebreton F."/>
            <person name="Prichula J."/>
            <person name="Schaufler K."/>
            <person name="Gaca A."/>
            <person name="Sgardioli B."/>
            <person name="Wagenaar J."/>
            <person name="Strong T."/>
        </authorList>
    </citation>
    <scope>NUCLEOTIDE SEQUENCE [LARGE SCALE GENOMIC DNA]</scope>
    <source>
        <strain evidence="2 3">665A</strain>
    </source>
</reference>
<dbReference type="Pfam" id="PF05598">
    <property type="entry name" value="DUF772"/>
    <property type="match status" value="1"/>
</dbReference>
<organism evidence="2 3">
    <name type="scientific">Candidatus Enterococcus ferrettii</name>
    <dbReference type="NCBI Taxonomy" id="2815324"/>
    <lineage>
        <taxon>Bacteria</taxon>
        <taxon>Bacillati</taxon>
        <taxon>Bacillota</taxon>
        <taxon>Bacilli</taxon>
        <taxon>Lactobacillales</taxon>
        <taxon>Enterococcaceae</taxon>
        <taxon>Enterococcus</taxon>
    </lineage>
</organism>
<feature type="domain" description="Transposase InsH N-terminal" evidence="1">
    <location>
        <begin position="19"/>
        <end position="111"/>
    </location>
</feature>
<comment type="caution">
    <text evidence="2">The sequence shown here is derived from an EMBL/GenBank/DDBJ whole genome shotgun (WGS) entry which is preliminary data.</text>
</comment>
<evidence type="ECO:0000313" key="2">
    <source>
        <dbReference type="EMBL" id="MEO1769215.1"/>
    </source>
</evidence>
<name>A0ABV0EKP6_9ENTE</name>
<protein>
    <submittedName>
        <fullName evidence="2">Transposase</fullName>
    </submittedName>
</protein>
<evidence type="ECO:0000313" key="3">
    <source>
        <dbReference type="Proteomes" id="UP000664357"/>
    </source>
</evidence>
<evidence type="ECO:0000259" key="1">
    <source>
        <dbReference type="Pfam" id="PF05598"/>
    </source>
</evidence>